<comment type="caution">
    <text evidence="1">The sequence shown here is derived from an EMBL/GenBank/DDBJ whole genome shotgun (WGS) entry which is preliminary data.</text>
</comment>
<sequence length="48" mass="5632">MLKIDRTTSIHSRGYFARICIEIDLRKQLVPRISVFGEVLNIEYEGLH</sequence>
<dbReference type="Proteomes" id="UP000289738">
    <property type="component" value="Chromosome A10"/>
</dbReference>
<proteinExistence type="predicted"/>
<organism evidence="1 2">
    <name type="scientific">Arachis hypogaea</name>
    <name type="common">Peanut</name>
    <dbReference type="NCBI Taxonomy" id="3818"/>
    <lineage>
        <taxon>Eukaryota</taxon>
        <taxon>Viridiplantae</taxon>
        <taxon>Streptophyta</taxon>
        <taxon>Embryophyta</taxon>
        <taxon>Tracheophyta</taxon>
        <taxon>Spermatophyta</taxon>
        <taxon>Magnoliopsida</taxon>
        <taxon>eudicotyledons</taxon>
        <taxon>Gunneridae</taxon>
        <taxon>Pentapetalae</taxon>
        <taxon>rosids</taxon>
        <taxon>fabids</taxon>
        <taxon>Fabales</taxon>
        <taxon>Fabaceae</taxon>
        <taxon>Papilionoideae</taxon>
        <taxon>50 kb inversion clade</taxon>
        <taxon>dalbergioids sensu lato</taxon>
        <taxon>Dalbergieae</taxon>
        <taxon>Pterocarpus clade</taxon>
        <taxon>Arachis</taxon>
    </lineage>
</organism>
<protein>
    <submittedName>
        <fullName evidence="1">Uncharacterized protein</fullName>
    </submittedName>
</protein>
<gene>
    <name evidence="1" type="ORF">Ahy_A10g048187</name>
</gene>
<accession>A0A445B4J4</accession>
<name>A0A445B4J4_ARAHY</name>
<dbReference type="EMBL" id="SDMP01000010">
    <property type="protein sequence ID" value="RYR33588.1"/>
    <property type="molecule type" value="Genomic_DNA"/>
</dbReference>
<reference evidence="1 2" key="1">
    <citation type="submission" date="2019-01" db="EMBL/GenBank/DDBJ databases">
        <title>Sequencing of cultivated peanut Arachis hypogaea provides insights into genome evolution and oil improvement.</title>
        <authorList>
            <person name="Chen X."/>
        </authorList>
    </citation>
    <scope>NUCLEOTIDE SEQUENCE [LARGE SCALE GENOMIC DNA]</scope>
    <source>
        <strain evidence="2">cv. Fuhuasheng</strain>
        <tissue evidence="1">Leaves</tissue>
    </source>
</reference>
<keyword evidence="2" id="KW-1185">Reference proteome</keyword>
<dbReference type="AlphaFoldDB" id="A0A445B4J4"/>
<evidence type="ECO:0000313" key="2">
    <source>
        <dbReference type="Proteomes" id="UP000289738"/>
    </source>
</evidence>
<evidence type="ECO:0000313" key="1">
    <source>
        <dbReference type="EMBL" id="RYR33588.1"/>
    </source>
</evidence>